<sequence length="45" mass="4619">MTRDAGTRTASDPGLLIANPAPLLAGWPESERALLLAGRAGNGLF</sequence>
<proteinExistence type="predicted"/>
<keyword evidence="2" id="KW-1185">Reference proteome</keyword>
<gene>
    <name evidence="1" type="ORF">PU648_53670</name>
</gene>
<evidence type="ECO:0000313" key="2">
    <source>
        <dbReference type="Proteomes" id="UP001257627"/>
    </source>
</evidence>
<accession>A0ABU3V471</accession>
<protein>
    <submittedName>
        <fullName evidence="1">Uncharacterized protein</fullName>
    </submittedName>
</protein>
<reference evidence="1 2" key="1">
    <citation type="submission" date="2023-02" db="EMBL/GenBank/DDBJ databases">
        <authorList>
            <person name="Maleckis M."/>
        </authorList>
    </citation>
    <scope>NUCLEOTIDE SEQUENCE [LARGE SCALE GENOMIC DNA]</scope>
    <source>
        <strain evidence="1 2">P8-A2</strain>
    </source>
</reference>
<organism evidence="1 2">
    <name type="scientific">Streptomyces mirabilis</name>
    <dbReference type="NCBI Taxonomy" id="68239"/>
    <lineage>
        <taxon>Bacteria</taxon>
        <taxon>Bacillati</taxon>
        <taxon>Actinomycetota</taxon>
        <taxon>Actinomycetes</taxon>
        <taxon>Kitasatosporales</taxon>
        <taxon>Streptomycetaceae</taxon>
        <taxon>Streptomyces</taxon>
    </lineage>
</organism>
<dbReference type="Proteomes" id="UP001257627">
    <property type="component" value="Unassembled WGS sequence"/>
</dbReference>
<dbReference type="EMBL" id="JARAKF010000002">
    <property type="protein sequence ID" value="MDU9000982.1"/>
    <property type="molecule type" value="Genomic_DNA"/>
</dbReference>
<comment type="caution">
    <text evidence="1">The sequence shown here is derived from an EMBL/GenBank/DDBJ whole genome shotgun (WGS) entry which is preliminary data.</text>
</comment>
<name>A0ABU3V471_9ACTN</name>
<evidence type="ECO:0000313" key="1">
    <source>
        <dbReference type="EMBL" id="MDU9000982.1"/>
    </source>
</evidence>